<dbReference type="EMBL" id="ACIF01000377">
    <property type="protein sequence ID" value="EKA92353.1"/>
    <property type="molecule type" value="Genomic_DNA"/>
</dbReference>
<comment type="caution">
    <text evidence="1">The sequence shown here is derived from an EMBL/GenBank/DDBJ whole genome shotgun (WGS) entry which is preliminary data.</text>
</comment>
<gene>
    <name evidence="1" type="ORF">FPOG_02490</name>
</gene>
<evidence type="ECO:0000313" key="1">
    <source>
        <dbReference type="EMBL" id="EKA92353.1"/>
    </source>
</evidence>
<protein>
    <submittedName>
        <fullName evidence="1">Uncharacterized protein</fullName>
    </submittedName>
</protein>
<feature type="non-terminal residue" evidence="1">
    <location>
        <position position="1"/>
    </location>
</feature>
<organism evidence="1 2">
    <name type="scientific">Fusobacterium periodonticum D10</name>
    <dbReference type="NCBI Taxonomy" id="620833"/>
    <lineage>
        <taxon>Bacteria</taxon>
        <taxon>Fusobacteriati</taxon>
        <taxon>Fusobacteriota</taxon>
        <taxon>Fusobacteriia</taxon>
        <taxon>Fusobacteriales</taxon>
        <taxon>Fusobacteriaceae</taxon>
        <taxon>Fusobacterium</taxon>
    </lineage>
</organism>
<dbReference type="Proteomes" id="UP000005809">
    <property type="component" value="Unassembled WGS sequence"/>
</dbReference>
<dbReference type="HOGENOM" id="CLU_3110969_0_0_0"/>
<evidence type="ECO:0000313" key="2">
    <source>
        <dbReference type="Proteomes" id="UP000005809"/>
    </source>
</evidence>
<dbReference type="AlphaFoldDB" id="K1HA24"/>
<accession>K1HA24</accession>
<reference evidence="1 2" key="1">
    <citation type="submission" date="2012-05" db="EMBL/GenBank/DDBJ databases">
        <title>The Genome Sequence of Fusobacterium periodontium Oral Taxon 201 Strain D10.</title>
        <authorList>
            <consortium name="The Broad Institute Genome Sequencing Platform"/>
            <consortium name="The Broad Institute Genome Sequencing Center for Infectious Disease"/>
            <person name="Earl A."/>
            <person name="Ward D."/>
            <person name="Feldgarden M."/>
            <person name="Gevers D."/>
            <person name="Strauss J."/>
            <person name="Sibley C."/>
            <person name="White A."/>
            <person name="Ambrose C.E."/>
            <person name="Allen-Vercoe E."/>
            <person name="Walker B."/>
            <person name="Young S.K."/>
            <person name="Zeng Q."/>
            <person name="Gargeya S."/>
            <person name="Fitzgerald M."/>
            <person name="Haas B."/>
            <person name="Abouelleil A."/>
            <person name="Alvarado L."/>
            <person name="Arachchi H.M."/>
            <person name="Berlin A.M."/>
            <person name="Chapman S.B."/>
            <person name="Goldberg J."/>
            <person name="Griggs A."/>
            <person name="Gujja S."/>
            <person name="Hansen M."/>
            <person name="Howarth C."/>
            <person name="Imamovic A."/>
            <person name="Larimer J."/>
            <person name="McCowan C."/>
            <person name="Montmayeur A."/>
            <person name="Murphy C."/>
            <person name="Neiman D."/>
            <person name="Pearson M."/>
            <person name="Priest M."/>
            <person name="Roberts A."/>
            <person name="Saif S."/>
            <person name="Shea T."/>
            <person name="Sisk P."/>
            <person name="Sykes S."/>
            <person name="Wortman J."/>
            <person name="Nusbaum C."/>
            <person name="Birren B."/>
        </authorList>
    </citation>
    <scope>NUCLEOTIDE SEQUENCE [LARGE SCALE GENOMIC DNA]</scope>
    <source>
        <strain evidence="1 2">D10</strain>
    </source>
</reference>
<name>K1HA24_9FUSO</name>
<sequence>VRAKQELENSGFKFQYDNTLRRDLHIIGARPGVFKFQYDNTLSQFCFLLM</sequence>
<proteinExistence type="predicted"/>